<keyword evidence="1" id="KW-1133">Transmembrane helix</keyword>
<evidence type="ECO:0000313" key="4">
    <source>
        <dbReference type="Proteomes" id="UP001596328"/>
    </source>
</evidence>
<keyword evidence="1" id="KW-0472">Membrane</keyword>
<dbReference type="InterPro" id="IPR010656">
    <property type="entry name" value="DctM"/>
</dbReference>
<feature type="domain" description="TRAP C4-dicarboxylate transport system permease DctM subunit" evidence="2">
    <location>
        <begin position="64"/>
        <end position="223"/>
    </location>
</feature>
<feature type="transmembrane region" description="Helical" evidence="1">
    <location>
        <begin position="164"/>
        <end position="185"/>
    </location>
</feature>
<feature type="transmembrane region" description="Helical" evidence="1">
    <location>
        <begin position="135"/>
        <end position="158"/>
    </location>
</feature>
<feature type="transmembrane region" description="Helical" evidence="1">
    <location>
        <begin position="6"/>
        <end position="22"/>
    </location>
</feature>
<dbReference type="PANTHER" id="PTHR43849">
    <property type="entry name" value="BLL3936 PROTEIN"/>
    <property type="match status" value="1"/>
</dbReference>
<dbReference type="Proteomes" id="UP001596328">
    <property type="component" value="Unassembled WGS sequence"/>
</dbReference>
<dbReference type="EMBL" id="JBHSWU010000912">
    <property type="protein sequence ID" value="MFC6726136.1"/>
    <property type="molecule type" value="Genomic_DNA"/>
</dbReference>
<gene>
    <name evidence="3" type="ORF">ACFQE1_17560</name>
</gene>
<evidence type="ECO:0000259" key="2">
    <source>
        <dbReference type="Pfam" id="PF06808"/>
    </source>
</evidence>
<comment type="caution">
    <text evidence="3">The sequence shown here is derived from an EMBL/GenBank/DDBJ whole genome shotgun (WGS) entry which is preliminary data.</text>
</comment>
<accession>A0ABD5S3N5</accession>
<sequence>GAVAGQLGTIIVFVSVAVLLWRPNAPSPLLNYDAGVDDAAETTAGVVDRPDLADNKAWRFGSFVLKSMDAGARTATMVVVAVAAAGVIPGVISVTGLGPNLTAFIQAIAGGSLVALLVITAISCIILGMGMPTTVTYIILVSLLGQAFVDVSGGTIPILAAHLFILYFGVIADITPPVAVAAYAASGVAKSDPFETGVKAFSLSLNKAIVPFAFVLSPGILLLRGTGTGEEAHVITFADVADLGWFVPEVLVPIVCVFVGVFALGPTIIGYLYSDVSGLERALFAVSSLFLMAPGLIFNPVLTLLELVGVTVGAGLVLDLALRAVGLVIFAALLAKNRS</sequence>
<name>A0ABD5S3N5_9EURY</name>
<proteinExistence type="predicted"/>
<feature type="transmembrane region" description="Helical" evidence="1">
    <location>
        <begin position="250"/>
        <end position="273"/>
    </location>
</feature>
<keyword evidence="1" id="KW-0812">Transmembrane</keyword>
<dbReference type="Pfam" id="PF06808">
    <property type="entry name" value="DctM"/>
    <property type="match status" value="1"/>
</dbReference>
<evidence type="ECO:0000313" key="3">
    <source>
        <dbReference type="EMBL" id="MFC6726136.1"/>
    </source>
</evidence>
<organism evidence="3 4">
    <name type="scientific">Halobium palmae</name>
    <dbReference type="NCBI Taxonomy" id="1776492"/>
    <lineage>
        <taxon>Archaea</taxon>
        <taxon>Methanobacteriati</taxon>
        <taxon>Methanobacteriota</taxon>
        <taxon>Stenosarchaea group</taxon>
        <taxon>Halobacteria</taxon>
        <taxon>Halobacteriales</taxon>
        <taxon>Haloferacaceae</taxon>
        <taxon>Halobium</taxon>
    </lineage>
</organism>
<keyword evidence="4" id="KW-1185">Reference proteome</keyword>
<feature type="non-terminal residue" evidence="3">
    <location>
        <position position="1"/>
    </location>
</feature>
<protein>
    <submittedName>
        <fullName evidence="3">TRAP transporter large permease subunit</fullName>
    </submittedName>
</protein>
<feature type="transmembrane region" description="Helical" evidence="1">
    <location>
        <begin position="282"/>
        <end position="302"/>
    </location>
</feature>
<feature type="transmembrane region" description="Helical" evidence="1">
    <location>
        <begin position="103"/>
        <end position="128"/>
    </location>
</feature>
<reference evidence="3 4" key="1">
    <citation type="journal article" date="2019" name="Int. J. Syst. Evol. Microbiol.">
        <title>The Global Catalogue of Microorganisms (GCM) 10K type strain sequencing project: providing services to taxonomists for standard genome sequencing and annotation.</title>
        <authorList>
            <consortium name="The Broad Institute Genomics Platform"/>
            <consortium name="The Broad Institute Genome Sequencing Center for Infectious Disease"/>
            <person name="Wu L."/>
            <person name="Ma J."/>
        </authorList>
    </citation>
    <scope>NUCLEOTIDE SEQUENCE [LARGE SCALE GENOMIC DNA]</scope>
    <source>
        <strain evidence="3 4">NBRC 111368</strain>
    </source>
</reference>
<evidence type="ECO:0000256" key="1">
    <source>
        <dbReference type="SAM" id="Phobius"/>
    </source>
</evidence>
<dbReference type="PANTHER" id="PTHR43849:SF2">
    <property type="entry name" value="BLL3936 PROTEIN"/>
    <property type="match status" value="1"/>
</dbReference>
<dbReference type="AlphaFoldDB" id="A0ABD5S3N5"/>
<feature type="transmembrane region" description="Helical" evidence="1">
    <location>
        <begin position="308"/>
        <end position="335"/>
    </location>
</feature>
<feature type="transmembrane region" description="Helical" evidence="1">
    <location>
        <begin position="205"/>
        <end position="223"/>
    </location>
</feature>
<feature type="non-terminal residue" evidence="3">
    <location>
        <position position="339"/>
    </location>
</feature>
<feature type="transmembrane region" description="Helical" evidence="1">
    <location>
        <begin position="75"/>
        <end position="97"/>
    </location>
</feature>